<name>A0ABR1IBD6_9HYPO</name>
<dbReference type="EMBL" id="JAZAVK010000017">
    <property type="protein sequence ID" value="KAK7430656.1"/>
    <property type="molecule type" value="Genomic_DNA"/>
</dbReference>
<dbReference type="Gene3D" id="3.80.10.10">
    <property type="entry name" value="Ribonuclease Inhibitor"/>
    <property type="match status" value="1"/>
</dbReference>
<evidence type="ECO:0000313" key="2">
    <source>
        <dbReference type="EMBL" id="KAK7430656.1"/>
    </source>
</evidence>
<sequence length="526" mass="59652">MATIFDLPAEIIDGILLQLPGQSVQVLRATCRRLNQAASPFLFPVLYLSCHQLDLDVFRLVAANDLLLSGVRELVIDDTTLAPSLTDWKVFQAAASYTEGLWPKRRAPYFPGDPSFDVPGREWTPKPDKTLHELFMSVFKRHHHNRRTLADVSALMGALPRMEALRSLVLSNRTADDAPASGAQSQDSSSPTVRMWRRFGEKRKERPPFPPCCDWSLAGRSPHSRSYESILGWDWLDDELERDIQESYADEDESIVQQDPGVGFDEFDNTDSGNDLQYPEERSIAHEGRGLFVALKALEDPRVQSQLREFRVDASYDTIHGSCQPGVPIRLFDRNSPFPDRFGTQLALTPNLTRLHIVVNEECIPWERGDAVEKGRLGHVLGTMPQLEELVFEAHGMAILAAIPDDLTFKRLRRLEFSCGHIDPETLVGFLRRHAPTLESLRIEYCSIHPGRETYEWRDVVRDLTALQKRATTKLKEIVLLSVFGFKPFVGCGKNGSIRIGRRDNQVYSWTYGVDKSLVQAKRKDE</sequence>
<feature type="region of interest" description="Disordered" evidence="1">
    <location>
        <begin position="250"/>
        <end position="274"/>
    </location>
</feature>
<proteinExistence type="predicted"/>
<comment type="caution">
    <text evidence="2">The sequence shown here is derived from an EMBL/GenBank/DDBJ whole genome shotgun (WGS) entry which is preliminary data.</text>
</comment>
<dbReference type="Proteomes" id="UP001498421">
    <property type="component" value="Unassembled WGS sequence"/>
</dbReference>
<keyword evidence="3" id="KW-1185">Reference proteome</keyword>
<protein>
    <recommendedName>
        <fullName evidence="4">F-box domain-containing protein</fullName>
    </recommendedName>
</protein>
<dbReference type="InterPro" id="IPR032675">
    <property type="entry name" value="LRR_dom_sf"/>
</dbReference>
<organism evidence="2 3">
    <name type="scientific">Neonectria magnoliae</name>
    <dbReference type="NCBI Taxonomy" id="2732573"/>
    <lineage>
        <taxon>Eukaryota</taxon>
        <taxon>Fungi</taxon>
        <taxon>Dikarya</taxon>
        <taxon>Ascomycota</taxon>
        <taxon>Pezizomycotina</taxon>
        <taxon>Sordariomycetes</taxon>
        <taxon>Hypocreomycetidae</taxon>
        <taxon>Hypocreales</taxon>
        <taxon>Nectriaceae</taxon>
        <taxon>Neonectria</taxon>
    </lineage>
</organism>
<gene>
    <name evidence="2" type="ORF">QQZ08_002698</name>
</gene>
<evidence type="ECO:0000256" key="1">
    <source>
        <dbReference type="SAM" id="MobiDB-lite"/>
    </source>
</evidence>
<dbReference type="InterPro" id="IPR036047">
    <property type="entry name" value="F-box-like_dom_sf"/>
</dbReference>
<evidence type="ECO:0000313" key="3">
    <source>
        <dbReference type="Proteomes" id="UP001498421"/>
    </source>
</evidence>
<reference evidence="2 3" key="1">
    <citation type="journal article" date="2025" name="Microbiol. Resour. Announc.">
        <title>Draft genome sequences for Neonectria magnoliae and Neonectria punicea, canker pathogens of Liriodendron tulipifera and Acer saccharum in West Virginia.</title>
        <authorList>
            <person name="Petronek H.M."/>
            <person name="Kasson M.T."/>
            <person name="Metheny A.M."/>
            <person name="Stauder C.M."/>
            <person name="Lovett B."/>
            <person name="Lynch S.C."/>
            <person name="Garnas J.R."/>
            <person name="Kasson L.R."/>
            <person name="Stajich J.E."/>
        </authorList>
    </citation>
    <scope>NUCLEOTIDE SEQUENCE [LARGE SCALE GENOMIC DNA]</scope>
    <source>
        <strain evidence="2 3">NRRL 64651</strain>
    </source>
</reference>
<dbReference type="SUPFAM" id="SSF81383">
    <property type="entry name" value="F-box domain"/>
    <property type="match status" value="1"/>
</dbReference>
<accession>A0ABR1IBD6</accession>
<evidence type="ECO:0008006" key="4">
    <source>
        <dbReference type="Google" id="ProtNLM"/>
    </source>
</evidence>